<name>A0A0A9F753_ARUDO</name>
<reference evidence="1" key="2">
    <citation type="journal article" date="2015" name="Data Brief">
        <title>Shoot transcriptome of the giant reed, Arundo donax.</title>
        <authorList>
            <person name="Barrero R.A."/>
            <person name="Guerrero F.D."/>
            <person name="Moolhuijzen P."/>
            <person name="Goolsby J.A."/>
            <person name="Tidwell J."/>
            <person name="Bellgard S.E."/>
            <person name="Bellgard M.I."/>
        </authorList>
    </citation>
    <scope>NUCLEOTIDE SEQUENCE</scope>
    <source>
        <tissue evidence="1">Shoot tissue taken approximately 20 cm above the soil surface</tissue>
    </source>
</reference>
<proteinExistence type="predicted"/>
<reference evidence="1" key="1">
    <citation type="submission" date="2014-09" db="EMBL/GenBank/DDBJ databases">
        <authorList>
            <person name="Magalhaes I.L.F."/>
            <person name="Oliveira U."/>
            <person name="Santos F.R."/>
            <person name="Vidigal T.H.D.A."/>
            <person name="Brescovit A.D."/>
            <person name="Santos A.J."/>
        </authorList>
    </citation>
    <scope>NUCLEOTIDE SEQUENCE</scope>
    <source>
        <tissue evidence="1">Shoot tissue taken approximately 20 cm above the soil surface</tissue>
    </source>
</reference>
<accession>A0A0A9F753</accession>
<organism evidence="1">
    <name type="scientific">Arundo donax</name>
    <name type="common">Giant reed</name>
    <name type="synonym">Donax arundinaceus</name>
    <dbReference type="NCBI Taxonomy" id="35708"/>
    <lineage>
        <taxon>Eukaryota</taxon>
        <taxon>Viridiplantae</taxon>
        <taxon>Streptophyta</taxon>
        <taxon>Embryophyta</taxon>
        <taxon>Tracheophyta</taxon>
        <taxon>Spermatophyta</taxon>
        <taxon>Magnoliopsida</taxon>
        <taxon>Liliopsida</taxon>
        <taxon>Poales</taxon>
        <taxon>Poaceae</taxon>
        <taxon>PACMAD clade</taxon>
        <taxon>Arundinoideae</taxon>
        <taxon>Arundineae</taxon>
        <taxon>Arundo</taxon>
    </lineage>
</organism>
<sequence length="11" mass="1081">MRGATAPPPPS</sequence>
<protein>
    <submittedName>
        <fullName evidence="1">Uncharacterized protein</fullName>
    </submittedName>
</protein>
<dbReference type="EMBL" id="GBRH01189016">
    <property type="protein sequence ID" value="JAE08880.1"/>
    <property type="molecule type" value="Transcribed_RNA"/>
</dbReference>
<evidence type="ECO:0000313" key="1">
    <source>
        <dbReference type="EMBL" id="JAE08880.1"/>
    </source>
</evidence>